<proteinExistence type="predicted"/>
<evidence type="ECO:0000259" key="6">
    <source>
        <dbReference type="Pfam" id="PF22672"/>
    </source>
</evidence>
<dbReference type="InterPro" id="IPR008602">
    <property type="entry name" value="Duffy-antigen-binding"/>
</dbReference>
<dbReference type="InterPro" id="IPR054595">
    <property type="entry name" value="DBL_C"/>
</dbReference>
<dbReference type="FunFam" id="1.20.58.830:FF:000009">
    <property type="entry name" value="Erythrocyte membrane protein 1, PfEMP1"/>
    <property type="match status" value="1"/>
</dbReference>
<feature type="region of interest" description="Disordered" evidence="1">
    <location>
        <begin position="904"/>
        <end position="938"/>
    </location>
</feature>
<feature type="region of interest" description="Disordered" evidence="1">
    <location>
        <begin position="786"/>
        <end position="861"/>
    </location>
</feature>
<dbReference type="InterPro" id="IPR004258">
    <property type="entry name" value="DBL"/>
</dbReference>
<dbReference type="Pfam" id="PF15447">
    <property type="entry name" value="NTS"/>
    <property type="match status" value="1"/>
</dbReference>
<feature type="compositionally biased region" description="Acidic residues" evidence="1">
    <location>
        <begin position="826"/>
        <end position="839"/>
    </location>
</feature>
<dbReference type="FunFam" id="1.20.58.830:FF:000001">
    <property type="entry name" value="Erythrocyte membrane protein 1, PfEMP1"/>
    <property type="match status" value="1"/>
</dbReference>
<dbReference type="InterPro" id="IPR041480">
    <property type="entry name" value="CIDR1_gamma"/>
</dbReference>
<feature type="region of interest" description="Disordered" evidence="1">
    <location>
        <begin position="723"/>
        <end position="744"/>
    </location>
</feature>
<dbReference type="Pfam" id="PF05424">
    <property type="entry name" value="Duffy_binding"/>
    <property type="match status" value="2"/>
</dbReference>
<evidence type="ECO:0008006" key="9">
    <source>
        <dbReference type="Google" id="ProtNLM"/>
    </source>
</evidence>
<dbReference type="Pfam" id="PF18562">
    <property type="entry name" value="CIDR1_gamma"/>
    <property type="match status" value="1"/>
</dbReference>
<feature type="non-terminal residue" evidence="7">
    <location>
        <position position="1626"/>
    </location>
</feature>
<evidence type="ECO:0000259" key="5">
    <source>
        <dbReference type="Pfam" id="PF18562"/>
    </source>
</evidence>
<feature type="compositionally biased region" description="Polar residues" evidence="1">
    <location>
        <begin position="1157"/>
        <end position="1171"/>
    </location>
</feature>
<sequence>MGPPSAVSAPRYDQATSAKEFLDLIGEKVHEEVKNAAKQYIEELKGTLSRATFEKKSKSQQTPAGPCGLNYEYHTNVTIGGGREYPCRGKDTVRFSDTEGAQCDKKKIKDSKNSSEGACAPFRRLHLCDYNLENISDFDNINNHTLLVDVCLAAKYEGESLERYHEQYEVQYPDSPSQLCTELARSFADIGDIVRGRDLYRRDKGEETKLENNLKTIFEKIKGNNNSTLKDLPLDELREYWWEENRETVWKAITCNAKGSQYFRRTCAGEKRTQTGDNCQCIGQAVPTYFDYVPQYLRWFEEWSEDFCRKKKKYVNIVKTYCRGEDKEGKERYCSRNGYDCEKTKRAIGKYRMGKQCISCLYACNPYVEWIDNQRKQFLKQKKKYKTEISDGGGRKKRAARSSGNNSNYDGYESKFYKILKDDYETVDAFLGLLSKENVCTKITTQEEGTIHFEKVNSSSTNDTSGTNDIKNGTFYRSKYCQPCPICGVKKNNNGSGWEEKHESDKCTRIKLYKPNEGATPTEIKILKSGEKQKEIEEKLNKFCAEKNGSDGGSGGKNSDSSLYDRWQCYQIDQVEKDQNPEGVEDEDDDNYVEKGGGLCILEKNKNIKEEKEKMSEPEPNDIQKTFHDFFFYWVAHMLKDSIHWRTRRLRKCINDGTTMKCINGCHGKCDCFEKWIKQKKEEEWKKIKNHFYNQKNLNDRADFINLSPYYILEWNLEQEFLNEDSTEDSEEDSQSRDEDAKETKRIKEMFEKKKKQERNADTSNKETIIDFLLDEELNDATKCKKNQEDCNRQQQEEATRARGRSDPGTHDTPRDPLPPPTQESASDESDSDGEDDATEATKAEEKTEEENVAEVTETTEKSVEVCATVDNVFTDDNTLKNACPTKYGPGGKEKFPNWKCVTPSGDSTSQEGEATRKRREASAVTTTPPSNSGSICIPPRRRRLYVKKLHDWASGSNTAVGGGNTESSDKLRDAFIQSAAIETFFLWHKYKAEKEIEEKEKAELVYKTTGPNEFDKKLESGEIPEEFKRQMFYTLGDYRDLCVGNTNIVEAALSPSENEKMEAIQKKIQEHINNGSSSAPRGSTHTQPSDKQNEGKTNDTQKIKKDDEVYEKIFGKDGESKEGTPTGTTGTYQSTYKYDKVELKEDDTGGEKRPDSSASGAKTNDPLNNPKLSDFVEIPTFFRWLHEWGSDFCGKRARMLEKIKEECVKSDGGRCSGDGLKCNEIVIDKEKIFGDLLCSTCSRHCRYYKKWIERKRIEFEEQKNAYGDQKNNYVNEQKDKCQTQSNNNDNGFSKTLGNYNDAAEFLNSLKNGPCSKTNNDDDKKGNSHIDFKKTEESFGHAENCGTCSQFKIKCNGSDCSGPKENKCDGIKPIAATEIEQMKENIQLVDMYVSDNFTTKFDSDLRDCQGAGIFKGIRKDEWKCRKVCGVDICSLKKNKNEKEVHEHIIVKEFLKRWLENFFEDYNRIQKKLKTCIKKGDENKCINGCVEKWIEKKTEEWKKINRTYQEINENKNDDAGNNLNSFLEQAPFHDEVNKAIKPCGNFDRFEKSKKCTETANTVNKKGKGSNKKDGVLCLLENLKKEIEQCNSMENSVVTKASGVNPETKCEKHSTPVEEDEEDEPLEE</sequence>
<dbReference type="GO" id="GO:0016020">
    <property type="term" value="C:membrane"/>
    <property type="evidence" value="ECO:0007669"/>
    <property type="project" value="InterPro"/>
</dbReference>
<feature type="domain" description="Duffy-binding-like" evidence="6">
    <location>
        <begin position="1188"/>
        <end position="1343"/>
    </location>
</feature>
<dbReference type="OMA" id="EDCNRQQ"/>
<evidence type="ECO:0000259" key="2">
    <source>
        <dbReference type="Pfam" id="PF03011"/>
    </source>
</evidence>
<dbReference type="Gene3D" id="1.20.58.1930">
    <property type="match status" value="1"/>
</dbReference>
<dbReference type="FunFam" id="1.20.58.1930:FF:000001">
    <property type="entry name" value="Erythrocyte membrane protein 1, PfEMP1"/>
    <property type="match status" value="1"/>
</dbReference>
<dbReference type="Pfam" id="PF03011">
    <property type="entry name" value="PFEMP"/>
    <property type="match status" value="2"/>
</dbReference>
<dbReference type="EMBL" id="DS016079">
    <property type="protein sequence ID" value="KOB84960.1"/>
    <property type="molecule type" value="Genomic_DNA"/>
</dbReference>
<evidence type="ECO:0000259" key="3">
    <source>
        <dbReference type="Pfam" id="PF05424"/>
    </source>
</evidence>
<feature type="compositionally biased region" description="Polar residues" evidence="1">
    <location>
        <begin position="924"/>
        <end position="935"/>
    </location>
</feature>
<feature type="domain" description="Duffy-binding-like" evidence="2">
    <location>
        <begin position="630"/>
        <end position="789"/>
    </location>
</feature>
<feature type="domain" description="Duffy-antigen binding" evidence="3">
    <location>
        <begin position="117"/>
        <end position="298"/>
    </location>
</feature>
<reference evidence="8" key="1">
    <citation type="submission" date="2006-09" db="EMBL/GenBank/DDBJ databases">
        <title>Annotation of Plasmodium falciparum Dd2.</title>
        <authorList>
            <consortium name="The Broad Institute Genome Sequencing Platform"/>
            <person name="Volkman S.K."/>
            <person name="Neafsey D.E."/>
            <person name="Dash A.P."/>
            <person name="Chitnis C.E."/>
            <person name="Hartl D.L."/>
            <person name="Young S.K."/>
            <person name="Zeng Q."/>
            <person name="Koehrsen M."/>
            <person name="Alvarado L."/>
            <person name="Berlin A."/>
            <person name="Borenstein D."/>
            <person name="Chapman S.B."/>
            <person name="Chen Z."/>
            <person name="Engels R."/>
            <person name="Freedman E."/>
            <person name="Gellesch M."/>
            <person name="Goldberg J."/>
            <person name="Griggs A."/>
            <person name="Gujja S."/>
            <person name="Heilman E.R."/>
            <person name="Heiman D.I."/>
            <person name="Howarth C."/>
            <person name="Jen D."/>
            <person name="Larson L."/>
            <person name="Mehta T."/>
            <person name="Neiman D."/>
            <person name="Park D."/>
            <person name="Pearson M."/>
            <person name="Roberts A."/>
            <person name="Saif S."/>
            <person name="Shea T."/>
            <person name="Shenoy N."/>
            <person name="Sisk P."/>
            <person name="Stolte C."/>
            <person name="Sykes S."/>
            <person name="Walk T."/>
            <person name="White J."/>
            <person name="Yandava C."/>
            <person name="Haas B."/>
            <person name="Henn M.R."/>
            <person name="Nusbaum C."/>
            <person name="Birren B."/>
        </authorList>
    </citation>
    <scope>NUCLEOTIDE SEQUENCE [LARGE SCALE GENOMIC DNA]</scope>
</reference>
<gene>
    <name evidence="7" type="ORF">PFDG_00355</name>
</gene>
<feature type="compositionally biased region" description="Acidic residues" evidence="1">
    <location>
        <begin position="1615"/>
        <end position="1626"/>
    </location>
</feature>
<feature type="compositionally biased region" description="Basic and acidic residues" evidence="1">
    <location>
        <begin position="1092"/>
        <end position="1123"/>
    </location>
</feature>
<dbReference type="Gene3D" id="1.20.1310.20">
    <property type="entry name" value="Duffy-antigen binding domain"/>
    <property type="match status" value="2"/>
</dbReference>
<evidence type="ECO:0000259" key="4">
    <source>
        <dbReference type="Pfam" id="PF15447"/>
    </source>
</evidence>
<feature type="region of interest" description="Disordered" evidence="1">
    <location>
        <begin position="1596"/>
        <end position="1626"/>
    </location>
</feature>
<dbReference type="Proteomes" id="UP000054282">
    <property type="component" value="Unassembled WGS sequence"/>
</dbReference>
<accession>A0A0L7LXH6</accession>
<feature type="compositionally biased region" description="Acidic residues" evidence="1">
    <location>
        <begin position="723"/>
        <end position="733"/>
    </location>
</feature>
<feature type="compositionally biased region" description="Basic and acidic residues" evidence="1">
    <location>
        <begin position="734"/>
        <end position="744"/>
    </location>
</feature>
<feature type="domain" description="Duffy-binding-like" evidence="6">
    <location>
        <begin position="302"/>
        <end position="457"/>
    </location>
</feature>
<protein>
    <recommendedName>
        <fullName evidence="9">Erythrocyte membrane protein 1</fullName>
    </recommendedName>
</protein>
<dbReference type="GO" id="GO:0046789">
    <property type="term" value="F:host cell surface receptor binding"/>
    <property type="evidence" value="ECO:0007669"/>
    <property type="project" value="InterPro"/>
</dbReference>
<evidence type="ECO:0000256" key="1">
    <source>
        <dbReference type="SAM" id="MobiDB-lite"/>
    </source>
</evidence>
<organism evidence="7 8">
    <name type="scientific">Plasmodium falciparum (isolate Dd2)</name>
    <dbReference type="NCBI Taxonomy" id="57267"/>
    <lineage>
        <taxon>Eukaryota</taxon>
        <taxon>Sar</taxon>
        <taxon>Alveolata</taxon>
        <taxon>Apicomplexa</taxon>
        <taxon>Aconoidasida</taxon>
        <taxon>Haemosporida</taxon>
        <taxon>Plasmodiidae</taxon>
        <taxon>Plasmodium</taxon>
        <taxon>Plasmodium (Laverania)</taxon>
    </lineage>
</organism>
<dbReference type="SUPFAM" id="SSF140924">
    <property type="entry name" value="Duffy binding domain-like"/>
    <property type="match status" value="4"/>
</dbReference>
<evidence type="ECO:0000313" key="8">
    <source>
        <dbReference type="Proteomes" id="UP000054282"/>
    </source>
</evidence>
<evidence type="ECO:0000313" key="7">
    <source>
        <dbReference type="EMBL" id="KOB84960.1"/>
    </source>
</evidence>
<feature type="compositionally biased region" description="Polar residues" evidence="1">
    <location>
        <begin position="1074"/>
        <end position="1091"/>
    </location>
</feature>
<dbReference type="FunFam" id="1.20.58.830:FF:000004">
    <property type="entry name" value="Erythrocyte membrane protein 1, PfEMP1"/>
    <property type="match status" value="1"/>
</dbReference>
<dbReference type="InterPro" id="IPR029210">
    <property type="entry name" value="PfEMP1_NTS"/>
</dbReference>
<dbReference type="KEGG" id="pfd:PFDG_00355"/>
<name>A0A0L7LXH6_PLAF4</name>
<reference evidence="8" key="2">
    <citation type="submission" date="2006-09" db="EMBL/GenBank/DDBJ databases">
        <title>The genome sequence of Plasmodium falciparum Dd2.</title>
        <authorList>
            <consortium name="The Broad Institute Genome Sequencing Platform"/>
            <person name="Birren B."/>
            <person name="Lander E."/>
            <person name="Galagan J."/>
            <person name="Nusbaum C."/>
            <person name="Devon K."/>
            <person name="Henn M."/>
            <person name="Jaffe D."/>
            <person name="Butler J."/>
            <person name="Alvarez P."/>
            <person name="Gnerre S."/>
            <person name="Grabherr M."/>
            <person name="Kleber M."/>
            <person name="Mauceli E."/>
            <person name="Brockman W."/>
            <person name="MacCallum I.A."/>
            <person name="Rounsley S."/>
            <person name="Young S."/>
            <person name="LaButti K."/>
            <person name="Pushparaj V."/>
            <person name="DeCaprio D."/>
            <person name="Crawford M."/>
            <person name="Koehrsen M."/>
            <person name="Engels R."/>
            <person name="Montgomery P."/>
            <person name="Pearson M."/>
            <person name="Howarth C."/>
            <person name="Larson L."/>
            <person name="Luoma S."/>
            <person name="White J."/>
            <person name="Kodira C."/>
            <person name="Zeng Q."/>
            <person name="O'Leary S."/>
            <person name="Yandava C."/>
            <person name="Alvarado L."/>
            <person name="Wirth D."/>
            <person name="Volkman S."/>
            <person name="Hartl D."/>
        </authorList>
    </citation>
    <scope>NUCLEOTIDE SEQUENCE [LARGE SCALE GENOMIC DNA]</scope>
</reference>
<dbReference type="Gene3D" id="1.20.58.830">
    <property type="match status" value="3"/>
</dbReference>
<feature type="domain" description="Plasmodium falciparum erythrocyte membrane protein-1 N-terminal segment" evidence="4">
    <location>
        <begin position="17"/>
        <end position="52"/>
    </location>
</feature>
<feature type="domain" description="Duffy-antigen binding" evidence="3">
    <location>
        <begin position="936"/>
        <end position="1099"/>
    </location>
</feature>
<dbReference type="InterPro" id="IPR042202">
    <property type="entry name" value="Duffy-ag-bd_sf"/>
</dbReference>
<feature type="compositionally biased region" description="Basic and acidic residues" evidence="1">
    <location>
        <begin position="1138"/>
        <end position="1156"/>
    </location>
</feature>
<feature type="compositionally biased region" description="Basic and acidic residues" evidence="1">
    <location>
        <begin position="786"/>
        <end position="815"/>
    </location>
</feature>
<feature type="domain" description="Cysteine-rich interdomain region 1 gamma" evidence="5">
    <location>
        <begin position="1389"/>
        <end position="1437"/>
    </location>
</feature>
<dbReference type="Pfam" id="PF22672">
    <property type="entry name" value="DBL_C"/>
    <property type="match status" value="2"/>
</dbReference>
<feature type="region of interest" description="Disordered" evidence="1">
    <location>
        <begin position="1074"/>
        <end position="1171"/>
    </location>
</feature>
<feature type="domain" description="Duffy-binding-like" evidence="2">
    <location>
        <begin position="1453"/>
        <end position="1592"/>
    </location>
</feature>